<dbReference type="Gene3D" id="1.10.510.10">
    <property type="entry name" value="Transferase(Phosphotransferase) domain 1"/>
    <property type="match status" value="1"/>
</dbReference>
<dbReference type="PANTHER" id="PTHR44167">
    <property type="entry name" value="OVARIAN-SPECIFIC SERINE/THREONINE-PROTEIN KINASE LOK-RELATED"/>
    <property type="match status" value="1"/>
</dbReference>
<dbReference type="PROSITE" id="PS50011">
    <property type="entry name" value="PROTEIN_KINASE_DOM"/>
    <property type="match status" value="1"/>
</dbReference>
<evidence type="ECO:0000259" key="2">
    <source>
        <dbReference type="PROSITE" id="PS50011"/>
    </source>
</evidence>
<dbReference type="PANTHER" id="PTHR44167:SF24">
    <property type="entry name" value="SERINE_THREONINE-PROTEIN KINASE CHK2"/>
    <property type="match status" value="1"/>
</dbReference>
<organism evidence="3 4">
    <name type="scientific">Prorocentrum cordatum</name>
    <dbReference type="NCBI Taxonomy" id="2364126"/>
    <lineage>
        <taxon>Eukaryota</taxon>
        <taxon>Sar</taxon>
        <taxon>Alveolata</taxon>
        <taxon>Dinophyceae</taxon>
        <taxon>Prorocentrales</taxon>
        <taxon>Prorocentraceae</taxon>
        <taxon>Prorocentrum</taxon>
    </lineage>
</organism>
<accession>A0ABN9SQT6</accession>
<feature type="domain" description="Protein kinase" evidence="2">
    <location>
        <begin position="155"/>
        <end position="366"/>
    </location>
</feature>
<reference evidence="3" key="1">
    <citation type="submission" date="2023-10" db="EMBL/GenBank/DDBJ databases">
        <authorList>
            <person name="Chen Y."/>
            <person name="Shah S."/>
            <person name="Dougan E. K."/>
            <person name="Thang M."/>
            <person name="Chan C."/>
        </authorList>
    </citation>
    <scope>NUCLEOTIDE SEQUENCE [LARGE SCALE GENOMIC DNA]</scope>
</reference>
<feature type="compositionally biased region" description="Basic and acidic residues" evidence="1">
    <location>
        <begin position="1"/>
        <end position="12"/>
    </location>
</feature>
<feature type="region of interest" description="Disordered" evidence="1">
    <location>
        <begin position="1"/>
        <end position="39"/>
    </location>
</feature>
<evidence type="ECO:0000256" key="1">
    <source>
        <dbReference type="SAM" id="MobiDB-lite"/>
    </source>
</evidence>
<sequence>MERHRPQARREAGAPPESWLHRLHGDDPNGMQPMRVPRTEKAQSHAAAMSAVVSSSQRGVRCTVDGGSLFVEGCAAPLCSLFLARASHAPLAADSVAVVIVPADGAGLQGLALGQDAAGAPCWLVVVAGACLQALLDALSRAGCLRDDLEVAFEHAPGDIFGQGAYATVVRMVATDGQLVAVKNLNPSVEFECIEREIDTLIATQRHPNVVGYRGTFWSPDPEGPQISMVFDAACGGDLLAKVLHSDPLTEAYAKALFHGMMKGIAHIHSHEIVHRDIKAQNILLMSDDTVVVADFGLATVLTDKVQMARRCGSPGYVAPEVCLGKEPYGLKVDVFGAGVNLYLMLSKDPVQLGFQRDLVSPARLS</sequence>
<proteinExistence type="predicted"/>
<dbReference type="InterPro" id="IPR011009">
    <property type="entry name" value="Kinase-like_dom_sf"/>
</dbReference>
<dbReference type="Pfam" id="PF00069">
    <property type="entry name" value="Pkinase"/>
    <property type="match status" value="1"/>
</dbReference>
<dbReference type="PROSITE" id="PS00108">
    <property type="entry name" value="PROTEIN_KINASE_ST"/>
    <property type="match status" value="1"/>
</dbReference>
<gene>
    <name evidence="3" type="ORF">PCOR1329_LOCUS31606</name>
</gene>
<evidence type="ECO:0000313" key="4">
    <source>
        <dbReference type="Proteomes" id="UP001189429"/>
    </source>
</evidence>
<dbReference type="SMART" id="SM00220">
    <property type="entry name" value="S_TKc"/>
    <property type="match status" value="1"/>
</dbReference>
<evidence type="ECO:0000313" key="3">
    <source>
        <dbReference type="EMBL" id="CAK0834110.1"/>
    </source>
</evidence>
<dbReference type="InterPro" id="IPR000719">
    <property type="entry name" value="Prot_kinase_dom"/>
</dbReference>
<dbReference type="InterPro" id="IPR008271">
    <property type="entry name" value="Ser/Thr_kinase_AS"/>
</dbReference>
<name>A0ABN9SQT6_9DINO</name>
<protein>
    <recommendedName>
        <fullName evidence="2">Protein kinase domain-containing protein</fullName>
    </recommendedName>
</protein>
<dbReference type="Proteomes" id="UP001189429">
    <property type="component" value="Unassembled WGS sequence"/>
</dbReference>
<dbReference type="EMBL" id="CAUYUJ010012514">
    <property type="protein sequence ID" value="CAK0834110.1"/>
    <property type="molecule type" value="Genomic_DNA"/>
</dbReference>
<comment type="caution">
    <text evidence="3">The sequence shown here is derived from an EMBL/GenBank/DDBJ whole genome shotgun (WGS) entry which is preliminary data.</text>
</comment>
<keyword evidence="4" id="KW-1185">Reference proteome</keyword>
<dbReference type="SUPFAM" id="SSF56112">
    <property type="entry name" value="Protein kinase-like (PK-like)"/>
    <property type="match status" value="1"/>
</dbReference>